<feature type="transmembrane region" description="Helical" evidence="5">
    <location>
        <begin position="396"/>
        <end position="421"/>
    </location>
</feature>
<dbReference type="PANTHER" id="PTHR23502">
    <property type="entry name" value="MAJOR FACILITATOR SUPERFAMILY"/>
    <property type="match status" value="1"/>
</dbReference>
<feature type="transmembrane region" description="Helical" evidence="5">
    <location>
        <begin position="68"/>
        <end position="87"/>
    </location>
</feature>
<dbReference type="GO" id="GO:1990961">
    <property type="term" value="P:xenobiotic detoxification by transmembrane export across the plasma membrane"/>
    <property type="evidence" value="ECO:0007669"/>
    <property type="project" value="TreeGrafter"/>
</dbReference>
<dbReference type="Pfam" id="PF07690">
    <property type="entry name" value="MFS_1"/>
    <property type="match status" value="1"/>
</dbReference>
<keyword evidence="7" id="KW-1185">Reference proteome</keyword>
<feature type="transmembrane region" description="Helical" evidence="5">
    <location>
        <begin position="108"/>
        <end position="127"/>
    </location>
</feature>
<evidence type="ECO:0000256" key="5">
    <source>
        <dbReference type="SAM" id="Phobius"/>
    </source>
</evidence>
<comment type="caution">
    <text evidence="6">The sequence shown here is derived from an EMBL/GenBank/DDBJ whole genome shotgun (WGS) entry which is preliminary data.</text>
</comment>
<dbReference type="AlphaFoldDB" id="A0A9W9V1X4"/>
<feature type="transmembrane region" description="Helical" evidence="5">
    <location>
        <begin position="147"/>
        <end position="164"/>
    </location>
</feature>
<dbReference type="InterPro" id="IPR011701">
    <property type="entry name" value="MFS"/>
</dbReference>
<feature type="transmembrane region" description="Helical" evidence="5">
    <location>
        <begin position="498"/>
        <end position="519"/>
    </location>
</feature>
<feature type="transmembrane region" description="Helical" evidence="5">
    <location>
        <begin position="468"/>
        <end position="486"/>
    </location>
</feature>
<keyword evidence="2 5" id="KW-0812">Transmembrane</keyword>
<sequence length="569" mass="63239">MAILLRDTAFGRTLRLLTSEPTGLNHHRAAVDADIHPSKDELVPEEAVYLVNWTGPTDEDNPRNWPSWVKVLVLCNVLIVNLSFYTAPGIYSASINSIQESLGASYEVAMLGLSLFVIAYGVGPLIFSMSSYRPFRISRPSVAPRVYMFGSLAFCLLSIGAALAKNIQTIIILRVLSGLVGASPTCIGGTTIAEVFGPREVPYALATYVLSGVCGPSFGPLLGTAMVEVSVPFSTFYFFSPGSLIRPISDRWGSWSAALWLIAGIAAMSTVFMFFLLPETLAANILYRRAAHLRQVTGDKRYRSPSEMEPMKNNLFGAMFEQIAVDVRLSFIDPVILFINIHTMFIYGILYLWYEFFPYVFQGIYGFTGIEQSCRFFFPSLPRLPILWLTELTNSLMAFFGIFVGAVISVSSYMIWIHFYFQPHVARKEANNEVVEPEEQILPGAVGAICIPICLFTFGWTSRKDIPWILPIIGTAFFAPRFHLTFQTVLNYLGQSYPIHLAGVFAGNAFFRSAFGGALPMAARRMLQSLGIGWACSVLGFISLAMIPPLFILYRYGKEWRSSSKYASK</sequence>
<comment type="subcellular location">
    <subcellularLocation>
        <location evidence="1">Membrane</location>
        <topology evidence="1">Multi-pass membrane protein</topology>
    </subcellularLocation>
</comment>
<dbReference type="Gene3D" id="1.20.1250.20">
    <property type="entry name" value="MFS general substrate transporter like domains"/>
    <property type="match status" value="1"/>
</dbReference>
<dbReference type="SUPFAM" id="SSF103473">
    <property type="entry name" value="MFS general substrate transporter"/>
    <property type="match status" value="1"/>
</dbReference>
<feature type="transmembrane region" description="Helical" evidence="5">
    <location>
        <begin position="441"/>
        <end position="461"/>
    </location>
</feature>
<dbReference type="PANTHER" id="PTHR23502:SF23">
    <property type="entry name" value="FLUCONAZOLE RESISTANCE PROTEIN 1"/>
    <property type="match status" value="1"/>
</dbReference>
<protein>
    <submittedName>
        <fullName evidence="6">Caffeine resistance protein</fullName>
    </submittedName>
</protein>
<dbReference type="EMBL" id="JAPZBT010000003">
    <property type="protein sequence ID" value="KAJ5365817.1"/>
    <property type="molecule type" value="Genomic_DNA"/>
</dbReference>
<dbReference type="GO" id="GO:0015244">
    <property type="term" value="F:fluconazole transmembrane transporter activity"/>
    <property type="evidence" value="ECO:0007669"/>
    <property type="project" value="TreeGrafter"/>
</dbReference>
<dbReference type="GeneID" id="81465615"/>
<evidence type="ECO:0000313" key="7">
    <source>
        <dbReference type="Proteomes" id="UP001147752"/>
    </source>
</evidence>
<proteinExistence type="predicted"/>
<feature type="transmembrane region" description="Helical" evidence="5">
    <location>
        <begin position="171"/>
        <end position="197"/>
    </location>
</feature>
<dbReference type="RefSeq" id="XP_056577283.1">
    <property type="nucleotide sequence ID" value="XM_056726432.1"/>
</dbReference>
<dbReference type="GO" id="GO:0005886">
    <property type="term" value="C:plasma membrane"/>
    <property type="evidence" value="ECO:0007669"/>
    <property type="project" value="TreeGrafter"/>
</dbReference>
<keyword evidence="4 5" id="KW-0472">Membrane</keyword>
<evidence type="ECO:0000256" key="1">
    <source>
        <dbReference type="ARBA" id="ARBA00004141"/>
    </source>
</evidence>
<evidence type="ECO:0000313" key="6">
    <source>
        <dbReference type="EMBL" id="KAJ5365817.1"/>
    </source>
</evidence>
<evidence type="ECO:0000256" key="4">
    <source>
        <dbReference type="ARBA" id="ARBA00023136"/>
    </source>
</evidence>
<dbReference type="InterPro" id="IPR036259">
    <property type="entry name" value="MFS_trans_sf"/>
</dbReference>
<organism evidence="6 7">
    <name type="scientific">Penicillium concentricum</name>
    <dbReference type="NCBI Taxonomy" id="293559"/>
    <lineage>
        <taxon>Eukaryota</taxon>
        <taxon>Fungi</taxon>
        <taxon>Dikarya</taxon>
        <taxon>Ascomycota</taxon>
        <taxon>Pezizomycotina</taxon>
        <taxon>Eurotiomycetes</taxon>
        <taxon>Eurotiomycetidae</taxon>
        <taxon>Eurotiales</taxon>
        <taxon>Aspergillaceae</taxon>
        <taxon>Penicillium</taxon>
    </lineage>
</organism>
<evidence type="ECO:0000256" key="3">
    <source>
        <dbReference type="ARBA" id="ARBA00022989"/>
    </source>
</evidence>
<keyword evidence="3 5" id="KW-1133">Transmembrane helix</keyword>
<feature type="transmembrane region" description="Helical" evidence="5">
    <location>
        <begin position="335"/>
        <end position="354"/>
    </location>
</feature>
<reference evidence="6" key="2">
    <citation type="journal article" date="2023" name="IMA Fungus">
        <title>Comparative genomic study of the Penicillium genus elucidates a diverse pangenome and 15 lateral gene transfer events.</title>
        <authorList>
            <person name="Petersen C."/>
            <person name="Sorensen T."/>
            <person name="Nielsen M.R."/>
            <person name="Sondergaard T.E."/>
            <person name="Sorensen J.L."/>
            <person name="Fitzpatrick D.A."/>
            <person name="Frisvad J.C."/>
            <person name="Nielsen K.L."/>
        </authorList>
    </citation>
    <scope>NUCLEOTIDE SEQUENCE</scope>
    <source>
        <strain evidence="6">IBT 3081</strain>
    </source>
</reference>
<feature type="transmembrane region" description="Helical" evidence="5">
    <location>
        <begin position="252"/>
        <end position="277"/>
    </location>
</feature>
<evidence type="ECO:0000256" key="2">
    <source>
        <dbReference type="ARBA" id="ARBA00022692"/>
    </source>
</evidence>
<gene>
    <name evidence="6" type="ORF">N7517_008703</name>
</gene>
<feature type="transmembrane region" description="Helical" evidence="5">
    <location>
        <begin position="531"/>
        <end position="554"/>
    </location>
</feature>
<accession>A0A9W9V1X4</accession>
<name>A0A9W9V1X4_9EURO</name>
<dbReference type="Proteomes" id="UP001147752">
    <property type="component" value="Unassembled WGS sequence"/>
</dbReference>
<dbReference type="OrthoDB" id="3357846at2759"/>
<reference evidence="6" key="1">
    <citation type="submission" date="2022-12" db="EMBL/GenBank/DDBJ databases">
        <authorList>
            <person name="Petersen C."/>
        </authorList>
    </citation>
    <scope>NUCLEOTIDE SEQUENCE</scope>
    <source>
        <strain evidence="6">IBT 3081</strain>
    </source>
</reference>